<keyword evidence="1" id="KW-0812">Transmembrane</keyword>
<feature type="transmembrane region" description="Helical" evidence="1">
    <location>
        <begin position="23"/>
        <end position="45"/>
    </location>
</feature>
<dbReference type="eggNOG" id="ENOG502RKTU">
    <property type="taxonomic scope" value="Eukaryota"/>
</dbReference>
<dbReference type="AlphaFoldDB" id="G9MRM1"/>
<keyword evidence="3" id="KW-1185">Reference proteome</keyword>
<dbReference type="OrthoDB" id="4909484at2759"/>
<accession>G9MRM1</accession>
<dbReference type="EMBL" id="ABDF02000006">
    <property type="protein sequence ID" value="EHK22742.1"/>
    <property type="molecule type" value="Genomic_DNA"/>
</dbReference>
<reference evidence="2 3" key="1">
    <citation type="journal article" date="2011" name="Genome Biol.">
        <title>Comparative genome sequence analysis underscores mycoparasitism as the ancestral life style of Trichoderma.</title>
        <authorList>
            <person name="Kubicek C.P."/>
            <person name="Herrera-Estrella A."/>
            <person name="Seidl-Seiboth V."/>
            <person name="Martinez D.A."/>
            <person name="Druzhinina I.S."/>
            <person name="Thon M."/>
            <person name="Zeilinger S."/>
            <person name="Casas-Flores S."/>
            <person name="Horwitz B.A."/>
            <person name="Mukherjee P.K."/>
            <person name="Mukherjee M."/>
            <person name="Kredics L."/>
            <person name="Alcaraz L.D."/>
            <person name="Aerts A."/>
            <person name="Antal Z."/>
            <person name="Atanasova L."/>
            <person name="Cervantes-Badillo M.G."/>
            <person name="Challacombe J."/>
            <person name="Chertkov O."/>
            <person name="McCluskey K."/>
            <person name="Coulpier F."/>
            <person name="Deshpande N."/>
            <person name="von Doehren H."/>
            <person name="Ebbole D.J."/>
            <person name="Esquivel-Naranjo E.U."/>
            <person name="Fekete E."/>
            <person name="Flipphi M."/>
            <person name="Glaser F."/>
            <person name="Gomez-Rodriguez E.Y."/>
            <person name="Gruber S."/>
            <person name="Han C."/>
            <person name="Henrissat B."/>
            <person name="Hermosa R."/>
            <person name="Hernandez-Onate M."/>
            <person name="Karaffa L."/>
            <person name="Kosti I."/>
            <person name="Le Crom S."/>
            <person name="Lindquist E."/>
            <person name="Lucas S."/>
            <person name="Luebeck M."/>
            <person name="Luebeck P.S."/>
            <person name="Margeot A."/>
            <person name="Metz B."/>
            <person name="Misra M."/>
            <person name="Nevalainen H."/>
            <person name="Omann M."/>
            <person name="Packer N."/>
            <person name="Perrone G."/>
            <person name="Uresti-Rivera E.E."/>
            <person name="Salamov A."/>
            <person name="Schmoll M."/>
            <person name="Seiboth B."/>
            <person name="Shapiro H."/>
            <person name="Sukno S."/>
            <person name="Tamayo-Ramos J.A."/>
            <person name="Tisch D."/>
            <person name="Wiest A."/>
            <person name="Wilkinson H.H."/>
            <person name="Zhang M."/>
            <person name="Coutinho P.M."/>
            <person name="Kenerley C.M."/>
            <person name="Monte E."/>
            <person name="Baker S.E."/>
            <person name="Grigoriev I.V."/>
        </authorList>
    </citation>
    <scope>NUCLEOTIDE SEQUENCE [LARGE SCALE GENOMIC DNA]</scope>
    <source>
        <strain evidence="3">Gv29-8 / FGSC 10586</strain>
    </source>
</reference>
<protein>
    <submittedName>
        <fullName evidence="2">Uncharacterized protein</fullName>
    </submittedName>
</protein>
<evidence type="ECO:0000313" key="3">
    <source>
        <dbReference type="Proteomes" id="UP000007115"/>
    </source>
</evidence>
<dbReference type="InParanoid" id="G9MRM1"/>
<name>G9MRM1_HYPVG</name>
<comment type="caution">
    <text evidence="2">The sequence shown here is derived from an EMBL/GenBank/DDBJ whole genome shotgun (WGS) entry which is preliminary data.</text>
</comment>
<evidence type="ECO:0000313" key="2">
    <source>
        <dbReference type="EMBL" id="EHK22742.1"/>
    </source>
</evidence>
<dbReference type="GeneID" id="25791604"/>
<dbReference type="Proteomes" id="UP000007115">
    <property type="component" value="Unassembled WGS sequence"/>
</dbReference>
<keyword evidence="1" id="KW-0472">Membrane</keyword>
<gene>
    <name evidence="2" type="ORF">TRIVIDRAFT_222007</name>
</gene>
<dbReference type="RefSeq" id="XP_013956956.1">
    <property type="nucleotide sequence ID" value="XM_014101481.1"/>
</dbReference>
<keyword evidence="1" id="KW-1133">Transmembrane helix</keyword>
<dbReference type="VEuPathDB" id="FungiDB:TRIVIDRAFT_222007"/>
<proteinExistence type="predicted"/>
<sequence length="179" mass="19324">MPSTSSPGLGTSSYRRSTLPLSLIRHGGGLVGCGMLFGFLVPLVPYPRLGLTAHIQFGVQGCMVLVAGLVLQSDPLGSSRSQDAETETSGQRCQLADRLSWWQEQAIYWGCTTIWATMIAEVGNAWWGTRGTLPIAHQAAGLLGGPEAARWMEMFMAATHFPLALPLASVWPIILSKLW</sequence>
<dbReference type="OMA" id="TAHIQFG"/>
<organism evidence="2 3">
    <name type="scientific">Hypocrea virens (strain Gv29-8 / FGSC 10586)</name>
    <name type="common">Gliocladium virens</name>
    <name type="synonym">Trichoderma virens</name>
    <dbReference type="NCBI Taxonomy" id="413071"/>
    <lineage>
        <taxon>Eukaryota</taxon>
        <taxon>Fungi</taxon>
        <taxon>Dikarya</taxon>
        <taxon>Ascomycota</taxon>
        <taxon>Pezizomycotina</taxon>
        <taxon>Sordariomycetes</taxon>
        <taxon>Hypocreomycetidae</taxon>
        <taxon>Hypocreales</taxon>
        <taxon>Hypocreaceae</taxon>
        <taxon>Trichoderma</taxon>
    </lineage>
</organism>
<feature type="transmembrane region" description="Helical" evidence="1">
    <location>
        <begin position="51"/>
        <end position="71"/>
    </location>
</feature>
<evidence type="ECO:0000256" key="1">
    <source>
        <dbReference type="SAM" id="Phobius"/>
    </source>
</evidence>
<dbReference type="HOGENOM" id="CLU_144984_0_0_1"/>